<protein>
    <recommendedName>
        <fullName evidence="3">BTB domain-containing protein</fullName>
    </recommendedName>
</protein>
<proteinExistence type="predicted"/>
<gene>
    <name evidence="1" type="ORF">K466DRAFT_604964</name>
</gene>
<organism evidence="1 2">
    <name type="scientific">Polyporus arcularius HHB13444</name>
    <dbReference type="NCBI Taxonomy" id="1314778"/>
    <lineage>
        <taxon>Eukaryota</taxon>
        <taxon>Fungi</taxon>
        <taxon>Dikarya</taxon>
        <taxon>Basidiomycota</taxon>
        <taxon>Agaricomycotina</taxon>
        <taxon>Agaricomycetes</taxon>
        <taxon>Polyporales</taxon>
        <taxon>Polyporaceae</taxon>
        <taxon>Polyporus</taxon>
    </lineage>
</organism>
<dbReference type="AlphaFoldDB" id="A0A5C3P523"/>
<evidence type="ECO:0000313" key="2">
    <source>
        <dbReference type="Proteomes" id="UP000308197"/>
    </source>
</evidence>
<dbReference type="Proteomes" id="UP000308197">
    <property type="component" value="Unassembled WGS sequence"/>
</dbReference>
<accession>A0A5C3P523</accession>
<keyword evidence="2" id="KW-1185">Reference proteome</keyword>
<dbReference type="EMBL" id="ML211691">
    <property type="protein sequence ID" value="TFK80883.1"/>
    <property type="molecule type" value="Genomic_DNA"/>
</dbReference>
<name>A0A5C3P523_9APHY</name>
<sequence>METGLAAPTAPTRHPTYYFPDCNVVFMVNNVLYRLSIGTQTGSSDENPIVVPNISTEEFDRFLDYQLRHLVPKSDEKALTSILKVAHFLQYDEPQTMAQTALEALPNFDLVTKLTLGLRTNIVPWVTTAFTKLALLASDRTLSWLEAEQLGFGPYRALMETRWEIVAHRRRLAYSFPEMVVHADDCKDNFDCEWGWRTEWKGKVALYLIQPDTPVLGSQVLTLLETTDMRDVNGACRVKMVNTIRRSGILAYEDSLIEQALATLIPPS</sequence>
<dbReference type="STRING" id="1314778.A0A5C3P523"/>
<dbReference type="InParanoid" id="A0A5C3P523"/>
<evidence type="ECO:0000313" key="1">
    <source>
        <dbReference type="EMBL" id="TFK80883.1"/>
    </source>
</evidence>
<evidence type="ECO:0008006" key="3">
    <source>
        <dbReference type="Google" id="ProtNLM"/>
    </source>
</evidence>
<reference evidence="1 2" key="1">
    <citation type="journal article" date="2019" name="Nat. Ecol. Evol.">
        <title>Megaphylogeny resolves global patterns of mushroom evolution.</title>
        <authorList>
            <person name="Varga T."/>
            <person name="Krizsan K."/>
            <person name="Foldi C."/>
            <person name="Dima B."/>
            <person name="Sanchez-Garcia M."/>
            <person name="Sanchez-Ramirez S."/>
            <person name="Szollosi G.J."/>
            <person name="Szarkandi J.G."/>
            <person name="Papp V."/>
            <person name="Albert L."/>
            <person name="Andreopoulos W."/>
            <person name="Angelini C."/>
            <person name="Antonin V."/>
            <person name="Barry K.W."/>
            <person name="Bougher N.L."/>
            <person name="Buchanan P."/>
            <person name="Buyck B."/>
            <person name="Bense V."/>
            <person name="Catcheside P."/>
            <person name="Chovatia M."/>
            <person name="Cooper J."/>
            <person name="Damon W."/>
            <person name="Desjardin D."/>
            <person name="Finy P."/>
            <person name="Geml J."/>
            <person name="Haridas S."/>
            <person name="Hughes K."/>
            <person name="Justo A."/>
            <person name="Karasinski D."/>
            <person name="Kautmanova I."/>
            <person name="Kiss B."/>
            <person name="Kocsube S."/>
            <person name="Kotiranta H."/>
            <person name="LaButti K.M."/>
            <person name="Lechner B.E."/>
            <person name="Liimatainen K."/>
            <person name="Lipzen A."/>
            <person name="Lukacs Z."/>
            <person name="Mihaltcheva S."/>
            <person name="Morgado L.N."/>
            <person name="Niskanen T."/>
            <person name="Noordeloos M.E."/>
            <person name="Ohm R.A."/>
            <person name="Ortiz-Santana B."/>
            <person name="Ovrebo C."/>
            <person name="Racz N."/>
            <person name="Riley R."/>
            <person name="Savchenko A."/>
            <person name="Shiryaev A."/>
            <person name="Soop K."/>
            <person name="Spirin V."/>
            <person name="Szebenyi C."/>
            <person name="Tomsovsky M."/>
            <person name="Tulloss R.E."/>
            <person name="Uehling J."/>
            <person name="Grigoriev I.V."/>
            <person name="Vagvolgyi C."/>
            <person name="Papp T."/>
            <person name="Martin F.M."/>
            <person name="Miettinen O."/>
            <person name="Hibbett D.S."/>
            <person name="Nagy L.G."/>
        </authorList>
    </citation>
    <scope>NUCLEOTIDE SEQUENCE [LARGE SCALE GENOMIC DNA]</scope>
    <source>
        <strain evidence="1 2">HHB13444</strain>
    </source>
</reference>